<dbReference type="PANTHER" id="PTHR48075:SF5">
    <property type="entry name" value="3-HYDROXYBUTYRYL-COA DEHYDROGENASE"/>
    <property type="match status" value="1"/>
</dbReference>
<evidence type="ECO:0000259" key="4">
    <source>
        <dbReference type="Pfam" id="PF02737"/>
    </source>
</evidence>
<gene>
    <name evidence="5" type="ORF">ACFSJ0_00015</name>
</gene>
<dbReference type="InterPro" id="IPR006176">
    <property type="entry name" value="3-OHacyl-CoA_DH_NAD-bd"/>
</dbReference>
<evidence type="ECO:0000313" key="6">
    <source>
        <dbReference type="Proteomes" id="UP001597097"/>
    </source>
</evidence>
<protein>
    <submittedName>
        <fullName evidence="5">3-hydroxyacyl-CoA dehydrogenase family protein</fullName>
        <ecNumber evidence="5">1.1.1.35</ecNumber>
    </submittedName>
</protein>
<dbReference type="Pfam" id="PF02737">
    <property type="entry name" value="3HCDH_N"/>
    <property type="match status" value="1"/>
</dbReference>
<sequence>MAHVGIIGAGTMGCGIAQCLAASGRQVVVVDPEASALASGPDRLRQGVRAARLLGRGAGAVPEEILSRVRWRERIDDLDGAGFVIECAPERSAVKGQVFRALDAHCPPETVLASCTSAIPIGWLAAHTGRPERVLGLHFMNPAPLTAAVEVVRAAGTGDDALRLARELLDDIGKRGIVVGDGPGFVSNRLLMMLVNEAAAMLGAGTADAATVDRIFQDCFGHPMGPLRTADLIGLDIVRDTLLVLVEHTGDGRFTPCEPLTRLVEEGRLGRKSGSGFHEYRTAVRQR</sequence>
<keyword evidence="2 5" id="KW-0560">Oxidoreductase</keyword>
<reference evidence="6" key="1">
    <citation type="journal article" date="2019" name="Int. J. Syst. Evol. Microbiol.">
        <title>The Global Catalogue of Microorganisms (GCM) 10K type strain sequencing project: providing services to taxonomists for standard genome sequencing and annotation.</title>
        <authorList>
            <consortium name="The Broad Institute Genomics Platform"/>
            <consortium name="The Broad Institute Genome Sequencing Center for Infectious Disease"/>
            <person name="Wu L."/>
            <person name="Ma J."/>
        </authorList>
    </citation>
    <scope>NUCLEOTIDE SEQUENCE [LARGE SCALE GENOMIC DNA]</scope>
    <source>
        <strain evidence="6">CGMCC 1.15399</strain>
    </source>
</reference>
<dbReference type="PANTHER" id="PTHR48075">
    <property type="entry name" value="3-HYDROXYACYL-COA DEHYDROGENASE FAMILY PROTEIN"/>
    <property type="match status" value="1"/>
</dbReference>
<dbReference type="Proteomes" id="UP001597097">
    <property type="component" value="Unassembled WGS sequence"/>
</dbReference>
<accession>A0ABW4G0J2</accession>
<comment type="similarity">
    <text evidence="1">Belongs to the 3-hydroxyacyl-CoA dehydrogenase family.</text>
</comment>
<comment type="caution">
    <text evidence="5">The sequence shown here is derived from an EMBL/GenBank/DDBJ whole genome shotgun (WGS) entry which is preliminary data.</text>
</comment>
<evidence type="ECO:0000256" key="1">
    <source>
        <dbReference type="ARBA" id="ARBA00009463"/>
    </source>
</evidence>
<dbReference type="EC" id="1.1.1.35" evidence="5"/>
<dbReference type="InterPro" id="IPR022694">
    <property type="entry name" value="3-OHacyl-CoA_DH"/>
</dbReference>
<evidence type="ECO:0000256" key="2">
    <source>
        <dbReference type="ARBA" id="ARBA00023002"/>
    </source>
</evidence>
<dbReference type="RefSeq" id="WP_219536913.1">
    <property type="nucleotide sequence ID" value="NZ_JAHKRM010000033.1"/>
</dbReference>
<evidence type="ECO:0000259" key="3">
    <source>
        <dbReference type="Pfam" id="PF00725"/>
    </source>
</evidence>
<proteinExistence type="inferred from homology"/>
<feature type="domain" description="3-hydroxyacyl-CoA dehydrogenase NAD binding" evidence="4">
    <location>
        <begin position="3"/>
        <end position="181"/>
    </location>
</feature>
<name>A0ABW4G0J2_9ACTN</name>
<dbReference type="InterPro" id="IPR006108">
    <property type="entry name" value="3HC_DH_C"/>
</dbReference>
<feature type="domain" description="3-hydroxyacyl-CoA dehydrogenase C-terminal" evidence="3">
    <location>
        <begin position="184"/>
        <end position="280"/>
    </location>
</feature>
<keyword evidence="6" id="KW-1185">Reference proteome</keyword>
<dbReference type="PIRSF" id="PIRSF000105">
    <property type="entry name" value="HCDH"/>
    <property type="match status" value="1"/>
</dbReference>
<dbReference type="EMBL" id="JBHUCM010000001">
    <property type="protein sequence ID" value="MFD1535391.1"/>
    <property type="molecule type" value="Genomic_DNA"/>
</dbReference>
<evidence type="ECO:0000313" key="5">
    <source>
        <dbReference type="EMBL" id="MFD1535391.1"/>
    </source>
</evidence>
<dbReference type="GO" id="GO:0003857">
    <property type="term" value="F:(3S)-3-hydroxyacyl-CoA dehydrogenase (NAD+) activity"/>
    <property type="evidence" value="ECO:0007669"/>
    <property type="project" value="UniProtKB-EC"/>
</dbReference>
<organism evidence="5 6">
    <name type="scientific">Nonomuraea guangzhouensis</name>
    <dbReference type="NCBI Taxonomy" id="1291555"/>
    <lineage>
        <taxon>Bacteria</taxon>
        <taxon>Bacillati</taxon>
        <taxon>Actinomycetota</taxon>
        <taxon>Actinomycetes</taxon>
        <taxon>Streptosporangiales</taxon>
        <taxon>Streptosporangiaceae</taxon>
        <taxon>Nonomuraea</taxon>
    </lineage>
</organism>
<dbReference type="Pfam" id="PF00725">
    <property type="entry name" value="3HCDH"/>
    <property type="match status" value="1"/>
</dbReference>